<dbReference type="SUPFAM" id="SSF51126">
    <property type="entry name" value="Pectin lyase-like"/>
    <property type="match status" value="2"/>
</dbReference>
<evidence type="ECO:0000313" key="4">
    <source>
        <dbReference type="Proteomes" id="UP001222325"/>
    </source>
</evidence>
<accession>A0AAD6TR60</accession>
<name>A0AAD6TR60_9AGAR</name>
<feature type="domain" description="Rhamnogalacturonase A/B/Epimerase-like pectate lyase" evidence="2">
    <location>
        <begin position="61"/>
        <end position="289"/>
    </location>
</feature>
<dbReference type="InterPro" id="IPR011050">
    <property type="entry name" value="Pectin_lyase_fold/virulence"/>
</dbReference>
<sequence length="775" mass="80307">SSFVATIVAVISSATSANSLGTSCSTPLGAGTASATDPFWMQNIRHQGIAAFNGNSGYQVFRNVKDFGAKGDGVTDDTAGSYAAITAGNRCGGGSCASSTTTPAVVYFPSGYTYLVSHSIVAYYYTQLIGDARKPPTLLAASSFTDIAVIDVDPYIPGGGGAQWYTNQNNFFRSVRNFRIDVTRVPANMPQGTGIHWQVAQATSLINIVVDMSTAANTAHQGIWMENGSGGFMGDLVFNGGKFGMWVGNQQFTVRNVTVNNAQTGIFGSWNWGWTFQGVTFNNCQVGFDLSTGGGSAAQTVGSEVIIDATVTNTPVFVRTSAASNGVLGGSLVLNNIKLNNVPTAVGVVGGAVVLAGGTTTISSWGQGNVYTGTNSVGRFTQGSIPAPNKPASLLDSSGKIFGKSHPQYGAYAVSQFVSVRDQGAKGDGTTDDTAALKAIFAAFAGCKIIFFDAGTYVVTSTLTIPAGTQIVGEAWSVIAGRGAAFQNMNSPQVVVQVGAPGSSGVVEISDIMFSTIGPAGGAIVVEWNVKQTTQGGAGMWDSHIRLGGTAGTNLQGSNCPSSGSGGTTNCLAAYMALHLTASSTAYLEGTWVWLADHELDQGGQGQITIYSGRGILSESAGPVWMIGTASEHHVLYQYSLVGAQNHYMGLIQTETPYFQPVPAAPAPFSINTSLKDPSSFPGSEAWALSVASSSNIMVFGAGLYSFFSNYGQSCLPSESCQSELLNIDSSSTINIYGLSTVGTTFQLSINKAGVINQSSNPNGFAATVTSWSRT</sequence>
<dbReference type="PANTHER" id="PTHR31339">
    <property type="entry name" value="PECTIN LYASE-RELATED"/>
    <property type="match status" value="1"/>
</dbReference>
<feature type="signal peptide" evidence="1">
    <location>
        <begin position="1"/>
        <end position="17"/>
    </location>
</feature>
<dbReference type="FunFam" id="2.160.20.10:FF:000049">
    <property type="entry name" value="Putative exo-beta-1,3-glucanase"/>
    <property type="match status" value="1"/>
</dbReference>
<proteinExistence type="predicted"/>
<organism evidence="3 4">
    <name type="scientific">Mycena belliarum</name>
    <dbReference type="NCBI Taxonomy" id="1033014"/>
    <lineage>
        <taxon>Eukaryota</taxon>
        <taxon>Fungi</taxon>
        <taxon>Dikarya</taxon>
        <taxon>Basidiomycota</taxon>
        <taxon>Agaricomycotina</taxon>
        <taxon>Agaricomycetes</taxon>
        <taxon>Agaricomycetidae</taxon>
        <taxon>Agaricales</taxon>
        <taxon>Marasmiineae</taxon>
        <taxon>Mycenaceae</taxon>
        <taxon>Mycena</taxon>
    </lineage>
</organism>
<keyword evidence="4" id="KW-1185">Reference proteome</keyword>
<dbReference type="CDD" id="cd23668">
    <property type="entry name" value="GH55_beta13glucanase-like"/>
    <property type="match status" value="1"/>
</dbReference>
<feature type="chain" id="PRO_5042292529" evidence="1">
    <location>
        <begin position="18"/>
        <end position="775"/>
    </location>
</feature>
<dbReference type="AlphaFoldDB" id="A0AAD6TR60"/>
<dbReference type="InterPro" id="IPR012334">
    <property type="entry name" value="Pectin_lyas_fold"/>
</dbReference>
<keyword evidence="1" id="KW-0732">Signal</keyword>
<comment type="caution">
    <text evidence="3">The sequence shown here is derived from an EMBL/GenBank/DDBJ whole genome shotgun (WGS) entry which is preliminary data.</text>
</comment>
<evidence type="ECO:0000256" key="1">
    <source>
        <dbReference type="SAM" id="SignalP"/>
    </source>
</evidence>
<dbReference type="EMBL" id="JARJCN010000158">
    <property type="protein sequence ID" value="KAJ7066864.1"/>
    <property type="molecule type" value="Genomic_DNA"/>
</dbReference>
<feature type="non-terminal residue" evidence="3">
    <location>
        <position position="775"/>
    </location>
</feature>
<gene>
    <name evidence="3" type="ORF">B0H15DRAFT_971564</name>
</gene>
<evidence type="ECO:0000259" key="2">
    <source>
        <dbReference type="Pfam" id="PF12708"/>
    </source>
</evidence>
<feature type="domain" description="Rhamnogalacturonase A/B/Epimerase-like pectate lyase" evidence="2">
    <location>
        <begin position="417"/>
        <end position="481"/>
    </location>
</feature>
<reference evidence="3" key="1">
    <citation type="submission" date="2023-03" db="EMBL/GenBank/DDBJ databases">
        <title>Massive genome expansion in bonnet fungi (Mycena s.s.) driven by repeated elements and novel gene families across ecological guilds.</title>
        <authorList>
            <consortium name="Lawrence Berkeley National Laboratory"/>
            <person name="Harder C.B."/>
            <person name="Miyauchi S."/>
            <person name="Viragh M."/>
            <person name="Kuo A."/>
            <person name="Thoen E."/>
            <person name="Andreopoulos B."/>
            <person name="Lu D."/>
            <person name="Skrede I."/>
            <person name="Drula E."/>
            <person name="Henrissat B."/>
            <person name="Morin E."/>
            <person name="Kohler A."/>
            <person name="Barry K."/>
            <person name="LaButti K."/>
            <person name="Morin E."/>
            <person name="Salamov A."/>
            <person name="Lipzen A."/>
            <person name="Mereny Z."/>
            <person name="Hegedus B."/>
            <person name="Baldrian P."/>
            <person name="Stursova M."/>
            <person name="Weitz H."/>
            <person name="Taylor A."/>
            <person name="Grigoriev I.V."/>
            <person name="Nagy L.G."/>
            <person name="Martin F."/>
            <person name="Kauserud H."/>
        </authorList>
    </citation>
    <scope>NUCLEOTIDE SEQUENCE</scope>
    <source>
        <strain evidence="3">CBHHK173m</strain>
    </source>
</reference>
<dbReference type="Gene3D" id="2.160.20.10">
    <property type="entry name" value="Single-stranded right-handed beta-helix, Pectin lyase-like"/>
    <property type="match status" value="2"/>
</dbReference>
<protein>
    <submittedName>
        <fullName evidence="3">Exo-beta-1,3-glucanase</fullName>
    </submittedName>
</protein>
<dbReference type="InterPro" id="IPR024535">
    <property type="entry name" value="RHGA/B-epi-like_pectate_lyase"/>
</dbReference>
<dbReference type="Pfam" id="PF12708">
    <property type="entry name" value="Pect-lyase_RHGA_epim"/>
    <property type="match status" value="2"/>
</dbReference>
<dbReference type="Proteomes" id="UP001222325">
    <property type="component" value="Unassembled WGS sequence"/>
</dbReference>
<evidence type="ECO:0000313" key="3">
    <source>
        <dbReference type="EMBL" id="KAJ7066864.1"/>
    </source>
</evidence>
<dbReference type="PANTHER" id="PTHR31339:SF9">
    <property type="entry name" value="PLASMIN AND FIBRONECTIN-BINDING PROTEIN A"/>
    <property type="match status" value="1"/>
</dbReference>
<dbReference type="InterPro" id="IPR051801">
    <property type="entry name" value="GH28_Enzymes"/>
</dbReference>